<sequence length="75" mass="9118">MKHKDLFHFVILSIKCFIILIVMGIFLPKFVDFSLSRLINNPKRYINSVMVYKIVDNNYKLVYNYVLTFYLFFRV</sequence>
<dbReference type="STRING" id="1552.A7L45_13400"/>
<dbReference type="AlphaFoldDB" id="A0A1J0GI42"/>
<keyword evidence="1" id="KW-0472">Membrane</keyword>
<dbReference type="KEGG" id="ceu:A7L45_13400"/>
<keyword evidence="3" id="KW-1185">Reference proteome</keyword>
<evidence type="ECO:0000256" key="1">
    <source>
        <dbReference type="SAM" id="Phobius"/>
    </source>
</evidence>
<protein>
    <submittedName>
        <fullName evidence="2">Uncharacterized protein</fullName>
    </submittedName>
</protein>
<keyword evidence="1" id="KW-0812">Transmembrane</keyword>
<gene>
    <name evidence="2" type="ORF">A7L45_13400</name>
</gene>
<keyword evidence="1" id="KW-1133">Transmembrane helix</keyword>
<dbReference type="EMBL" id="CP015756">
    <property type="protein sequence ID" value="APC40997.1"/>
    <property type="molecule type" value="Genomic_DNA"/>
</dbReference>
<reference evidence="3" key="1">
    <citation type="journal article" date="2016" name="Front. Microbiol.">
        <title>Complete Genome Sequence of Clostridium estertheticum DSM 8809, a Microbe Identified in Spoiled Vacuum Packed Beef.</title>
        <authorList>
            <person name="Yu Z."/>
            <person name="Gunn L."/>
            <person name="Brennan E."/>
            <person name="Reid R."/>
            <person name="Wall P.G."/>
            <person name="Gaora O.P."/>
            <person name="Hurley D."/>
            <person name="Bolton D."/>
            <person name="Fanning S."/>
        </authorList>
    </citation>
    <scope>NUCLEOTIDE SEQUENCE [LARGE SCALE GENOMIC DNA]</scope>
    <source>
        <strain evidence="3">DSM 8809</strain>
    </source>
</reference>
<name>A0A1J0GI42_9CLOT</name>
<proteinExistence type="predicted"/>
<organism evidence="2 3">
    <name type="scientific">Clostridium estertheticum subsp. estertheticum</name>
    <dbReference type="NCBI Taxonomy" id="1552"/>
    <lineage>
        <taxon>Bacteria</taxon>
        <taxon>Bacillati</taxon>
        <taxon>Bacillota</taxon>
        <taxon>Clostridia</taxon>
        <taxon>Eubacteriales</taxon>
        <taxon>Clostridiaceae</taxon>
        <taxon>Clostridium</taxon>
    </lineage>
</organism>
<dbReference type="Proteomes" id="UP000182569">
    <property type="component" value="Chromosome"/>
</dbReference>
<feature type="transmembrane region" description="Helical" evidence="1">
    <location>
        <begin position="6"/>
        <end position="27"/>
    </location>
</feature>
<evidence type="ECO:0000313" key="2">
    <source>
        <dbReference type="EMBL" id="APC40997.1"/>
    </source>
</evidence>
<evidence type="ECO:0000313" key="3">
    <source>
        <dbReference type="Proteomes" id="UP000182569"/>
    </source>
</evidence>
<accession>A0A1J0GI42</accession>